<dbReference type="PANTHER" id="PTHR34984">
    <property type="entry name" value="CARBON STORAGE REGULATOR"/>
    <property type="match status" value="1"/>
</dbReference>
<dbReference type="SUPFAM" id="SSF117130">
    <property type="entry name" value="CsrA-like"/>
    <property type="match status" value="1"/>
</dbReference>
<evidence type="ECO:0000256" key="1">
    <source>
        <dbReference type="ARBA" id="ARBA00022490"/>
    </source>
</evidence>
<dbReference type="InterPro" id="IPR036107">
    <property type="entry name" value="CsrA_sf"/>
</dbReference>
<reference evidence="6 7" key="1">
    <citation type="submission" date="2024-05" db="EMBL/GenBank/DDBJ databases">
        <title>Halomonas sp. CS7 16S ribosomal RNA gene Genome sequencing and assembly.</title>
        <authorList>
            <person name="Yook S."/>
        </authorList>
    </citation>
    <scope>NUCLEOTIDE SEQUENCE [LARGE SCALE GENOMIC DNA]</scope>
    <source>
        <strain evidence="6 7">CS7</strain>
    </source>
</reference>
<comment type="function">
    <text evidence="5">A key translational regulator that binds mRNA to regulate translation initiation and/or mRNA stability. Mediates global changes in gene expression, shifting from rapid growth to stress survival by linking envelope stress, the stringent response and the catabolite repression systems. Usually binds in the 5'-UTR; binding at or near the Shine-Dalgarno sequence prevents ribosome-binding, repressing translation, binding elsewhere in the 5'-UTR can activate translation and/or stabilize the mRNA. Its function is antagonized by small RNA(s).</text>
</comment>
<keyword evidence="5" id="KW-0678">Repressor</keyword>
<name>A0ABV1N6F3_9GAMM</name>
<dbReference type="InterPro" id="IPR003751">
    <property type="entry name" value="CsrA"/>
</dbReference>
<dbReference type="Proteomes" id="UP001472978">
    <property type="component" value="Unassembled WGS sequence"/>
</dbReference>
<evidence type="ECO:0000313" key="7">
    <source>
        <dbReference type="Proteomes" id="UP001472978"/>
    </source>
</evidence>
<keyword evidence="7" id="KW-1185">Reference proteome</keyword>
<protein>
    <recommendedName>
        <fullName evidence="5">Translational regulator CsrA</fullName>
    </recommendedName>
    <alternativeName>
        <fullName evidence="5">Carbon storage regulator</fullName>
    </alternativeName>
</protein>
<keyword evidence="1 5" id="KW-0963">Cytoplasm</keyword>
<dbReference type="EMBL" id="JBEGCI010000009">
    <property type="protein sequence ID" value="MEQ6889295.1"/>
    <property type="molecule type" value="Genomic_DNA"/>
</dbReference>
<evidence type="ECO:0000256" key="3">
    <source>
        <dbReference type="ARBA" id="ARBA00022884"/>
    </source>
</evidence>
<dbReference type="Gene3D" id="2.60.40.4380">
    <property type="entry name" value="Translational regulator CsrA"/>
    <property type="match status" value="1"/>
</dbReference>
<evidence type="ECO:0000256" key="4">
    <source>
        <dbReference type="ARBA" id="ARBA00023159"/>
    </source>
</evidence>
<evidence type="ECO:0000256" key="5">
    <source>
        <dbReference type="HAMAP-Rule" id="MF_00167"/>
    </source>
</evidence>
<dbReference type="PANTHER" id="PTHR34984:SF1">
    <property type="entry name" value="CARBON STORAGE REGULATOR"/>
    <property type="match status" value="1"/>
</dbReference>
<dbReference type="Pfam" id="PF02599">
    <property type="entry name" value="CsrA"/>
    <property type="match status" value="1"/>
</dbReference>
<accession>A0ABV1N6F3</accession>
<dbReference type="NCBIfam" id="NF002469">
    <property type="entry name" value="PRK01712.1"/>
    <property type="match status" value="1"/>
</dbReference>
<dbReference type="NCBIfam" id="TIGR00202">
    <property type="entry name" value="csrA"/>
    <property type="match status" value="1"/>
</dbReference>
<sequence>MLILTRRVGETLMIGDDVTVTVLGVKGNQVRIGVNAPKDVAVHREEIYQRIQREKSETDVENDD</sequence>
<evidence type="ECO:0000313" key="6">
    <source>
        <dbReference type="EMBL" id="MEQ6889295.1"/>
    </source>
</evidence>
<organism evidence="6 7">
    <name type="scientific">Halomonas pelophila</name>
    <dbReference type="NCBI Taxonomy" id="3151122"/>
    <lineage>
        <taxon>Bacteria</taxon>
        <taxon>Pseudomonadati</taxon>
        <taxon>Pseudomonadota</taxon>
        <taxon>Gammaproteobacteria</taxon>
        <taxon>Oceanospirillales</taxon>
        <taxon>Halomonadaceae</taxon>
        <taxon>Halomonas</taxon>
    </lineage>
</organism>
<keyword evidence="4 5" id="KW-0010">Activator</keyword>
<comment type="subcellular location">
    <subcellularLocation>
        <location evidence="5">Cytoplasm</location>
    </subcellularLocation>
</comment>
<comment type="caution">
    <text evidence="6">The sequence shown here is derived from an EMBL/GenBank/DDBJ whole genome shotgun (WGS) entry which is preliminary data.</text>
</comment>
<evidence type="ECO:0000256" key="2">
    <source>
        <dbReference type="ARBA" id="ARBA00022845"/>
    </source>
</evidence>
<dbReference type="HAMAP" id="MF_00167">
    <property type="entry name" value="CsrA"/>
    <property type="match status" value="1"/>
</dbReference>
<comment type="similarity">
    <text evidence="5">Belongs to the CsrA/RsmA family.</text>
</comment>
<proteinExistence type="inferred from homology"/>
<keyword evidence="2 5" id="KW-0810">Translation regulation</keyword>
<comment type="subunit">
    <text evidence="5">Homodimer; the beta-strands of each monomer intercalate to form a hydrophobic core, while the alpha-helices form wings that extend away from the core.</text>
</comment>
<gene>
    <name evidence="5 6" type="primary">csrA</name>
    <name evidence="6" type="ORF">ABE957_11485</name>
</gene>
<dbReference type="RefSeq" id="WP_349758832.1">
    <property type="nucleotide sequence ID" value="NZ_JBEGCI010000009.1"/>
</dbReference>
<keyword evidence="3 5" id="KW-0694">RNA-binding</keyword>